<keyword evidence="2" id="KW-0378">Hydrolase</keyword>
<reference evidence="2" key="1">
    <citation type="journal article" date="2014" name="Genome Biol. Evol.">
        <title>Pangenome evidence for extensive interdomain horizontal transfer affecting lineage core and shell genes in uncultured planktonic thaumarchaeota and euryarchaeota.</title>
        <authorList>
            <person name="Deschamps P."/>
            <person name="Zivanovic Y."/>
            <person name="Moreira D."/>
            <person name="Rodriguez-Valera F."/>
            <person name="Lopez-Garcia P."/>
        </authorList>
    </citation>
    <scope>NUCLEOTIDE SEQUENCE</scope>
</reference>
<sequence>MNEKTIEIDGNTIRYIEEGTSEENLLLIHGLGASAERWEHVIPRFAKNYRVLVPDLIGFGLSDKPLVDYTPDYLSDFIRKFLKKLNIDSVIIIGSSLGGQIGAEFAYQNNSMVEKLVLISPSGIMKHSTPALDAYVMAALYPSDSSASNAFQIMSGSKNIDKKTIKGFVRRMKLPNAKMAFMSTLLGLKDAEIISEKLVSIKSPTLIIWGENDPIIPIKYAQSFVSEIDDCRFVKMENCGHTPYVEAPDKFYKIVSDFLK</sequence>
<dbReference type="GO" id="GO:0016787">
    <property type="term" value="F:hydrolase activity"/>
    <property type="evidence" value="ECO:0007669"/>
    <property type="project" value="UniProtKB-KW"/>
</dbReference>
<feature type="domain" description="AB hydrolase-1" evidence="1">
    <location>
        <begin position="25"/>
        <end position="143"/>
    </location>
</feature>
<feature type="domain" description="AB hydrolase-1" evidence="1">
    <location>
        <begin position="197"/>
        <end position="248"/>
    </location>
</feature>
<dbReference type="Gene3D" id="3.40.50.1820">
    <property type="entry name" value="alpha/beta hydrolase"/>
    <property type="match status" value="1"/>
</dbReference>
<dbReference type="EMBL" id="KF901258">
    <property type="protein sequence ID" value="AIF24340.1"/>
    <property type="molecule type" value="Genomic_DNA"/>
</dbReference>
<dbReference type="InterPro" id="IPR029058">
    <property type="entry name" value="AB_hydrolase_fold"/>
</dbReference>
<evidence type="ECO:0000259" key="1">
    <source>
        <dbReference type="Pfam" id="PF00561"/>
    </source>
</evidence>
<name>A0A075I918_9ARCH</name>
<dbReference type="InterPro" id="IPR000073">
    <property type="entry name" value="AB_hydrolase_1"/>
</dbReference>
<accession>A0A075I918</accession>
<dbReference type="Pfam" id="PF00561">
    <property type="entry name" value="Abhydrolase_1"/>
    <property type="match status" value="2"/>
</dbReference>
<dbReference type="PANTHER" id="PTHR46438:SF11">
    <property type="entry name" value="LIPASE-RELATED"/>
    <property type="match status" value="1"/>
</dbReference>
<protein>
    <submittedName>
        <fullName evidence="2">Alpha/beta hydrolase fold containing protein</fullName>
    </submittedName>
</protein>
<dbReference type="SUPFAM" id="SSF53474">
    <property type="entry name" value="alpha/beta-Hydrolases"/>
    <property type="match status" value="1"/>
</dbReference>
<evidence type="ECO:0000313" key="2">
    <source>
        <dbReference type="EMBL" id="AIF24340.1"/>
    </source>
</evidence>
<organism evidence="2">
    <name type="scientific">uncultured marine thaumarchaeote SAT1000_27_H05</name>
    <dbReference type="NCBI Taxonomy" id="1456402"/>
    <lineage>
        <taxon>Archaea</taxon>
        <taxon>Nitrososphaerota</taxon>
        <taxon>environmental samples</taxon>
    </lineage>
</organism>
<dbReference type="PRINTS" id="PR00111">
    <property type="entry name" value="ABHYDROLASE"/>
</dbReference>
<dbReference type="AlphaFoldDB" id="A0A075I918"/>
<dbReference type="PANTHER" id="PTHR46438">
    <property type="entry name" value="ALPHA/BETA-HYDROLASES SUPERFAMILY PROTEIN"/>
    <property type="match status" value="1"/>
</dbReference>
<proteinExistence type="predicted"/>